<proteinExistence type="predicted"/>
<dbReference type="Proteomes" id="UP000688947">
    <property type="component" value="Unassembled WGS sequence"/>
</dbReference>
<gene>
    <name evidence="2" type="ORF">JG687_00018315</name>
</gene>
<evidence type="ECO:0000313" key="3">
    <source>
        <dbReference type="Proteomes" id="UP000688947"/>
    </source>
</evidence>
<comment type="caution">
    <text evidence="2">The sequence shown here is derived from an EMBL/GenBank/DDBJ whole genome shotgun (WGS) entry which is preliminary data.</text>
</comment>
<dbReference type="EMBL" id="JAENGZ010002462">
    <property type="protein sequence ID" value="KAG6943661.1"/>
    <property type="molecule type" value="Genomic_DNA"/>
</dbReference>
<dbReference type="PANTHER" id="PTHR40866">
    <property type="entry name" value="BED-TYPE DOMAIN-CONTAINING PROTEIN"/>
    <property type="match status" value="1"/>
</dbReference>
<reference evidence="2" key="1">
    <citation type="submission" date="2021-01" db="EMBL/GenBank/DDBJ databases">
        <title>Phytophthora aleatoria, a newly-described species from Pinus radiata is distinct from Phytophthora cactorum isolates based on comparative genomics.</title>
        <authorList>
            <person name="Mcdougal R."/>
            <person name="Panda P."/>
            <person name="Williams N."/>
            <person name="Studholme D.J."/>
        </authorList>
    </citation>
    <scope>NUCLEOTIDE SEQUENCE</scope>
    <source>
        <strain evidence="2">NZFS 3830</strain>
    </source>
</reference>
<dbReference type="AlphaFoldDB" id="A0A8T1TQ47"/>
<accession>A0A8T1TQ47</accession>
<feature type="region of interest" description="Disordered" evidence="1">
    <location>
        <begin position="55"/>
        <end position="109"/>
    </location>
</feature>
<evidence type="ECO:0000256" key="1">
    <source>
        <dbReference type="SAM" id="MobiDB-lite"/>
    </source>
</evidence>
<sequence>MGVPLIGCASHRLNRAVAAQLCEHADGLDLVQALMLKLRTLSLSAKLRLLWLQTEDDPSTNHPSSNSLGLHVRDASSVPGHRGRSNRRAAAFCGTQSSAARPPRRAEGRRVCVQGTTGIYRR</sequence>
<dbReference type="PANTHER" id="PTHR40866:SF1">
    <property type="entry name" value="BED-TYPE DOMAIN-CONTAINING PROTEIN"/>
    <property type="match status" value="1"/>
</dbReference>
<evidence type="ECO:0000313" key="2">
    <source>
        <dbReference type="EMBL" id="KAG6943661.1"/>
    </source>
</evidence>
<organism evidence="2 3">
    <name type="scientific">Phytophthora cactorum</name>
    <dbReference type="NCBI Taxonomy" id="29920"/>
    <lineage>
        <taxon>Eukaryota</taxon>
        <taxon>Sar</taxon>
        <taxon>Stramenopiles</taxon>
        <taxon>Oomycota</taxon>
        <taxon>Peronosporomycetes</taxon>
        <taxon>Peronosporales</taxon>
        <taxon>Peronosporaceae</taxon>
        <taxon>Phytophthora</taxon>
    </lineage>
</organism>
<protein>
    <submittedName>
        <fullName evidence="2">Uncharacterized protein</fullName>
    </submittedName>
</protein>
<name>A0A8T1TQ47_9STRA</name>